<organism evidence="1 2">
    <name type="scientific">Alkalihalophilus pseudofirmus (strain ATCC BAA-2126 / JCM 17055 / OF4)</name>
    <name type="common">Bacillus pseudofirmus</name>
    <dbReference type="NCBI Taxonomy" id="398511"/>
    <lineage>
        <taxon>Bacteria</taxon>
        <taxon>Bacillati</taxon>
        <taxon>Bacillota</taxon>
        <taxon>Bacilli</taxon>
        <taxon>Bacillales</taxon>
        <taxon>Bacillaceae</taxon>
        <taxon>Alkalihalophilus</taxon>
    </lineage>
</organism>
<dbReference type="EMBL" id="CP001878">
    <property type="protein sequence ID" value="ADC51333.1"/>
    <property type="molecule type" value="Genomic_DNA"/>
</dbReference>
<keyword evidence="2" id="KW-1185">Reference proteome</keyword>
<dbReference type="Proteomes" id="UP000001544">
    <property type="component" value="Chromosome"/>
</dbReference>
<proteinExistence type="predicted"/>
<evidence type="ECO:0000313" key="1">
    <source>
        <dbReference type="EMBL" id="ADC51333.1"/>
    </source>
</evidence>
<reference evidence="1 2" key="1">
    <citation type="journal article" date="2011" name="Environ. Microbiol.">
        <title>Genome of alkaliphilic Bacillus pseudofirmus OF4 reveals adaptations that support the ability to grow in an external pH range from 7.5 to 11.4.</title>
        <authorList>
            <person name="Janto B."/>
            <person name="Ahmed A."/>
            <person name="Ito M."/>
            <person name="Liu J."/>
            <person name="Hicks D.B."/>
            <person name="Pagni S."/>
            <person name="Fackelmayer O.J."/>
            <person name="Smith T.A."/>
            <person name="Earl J."/>
            <person name="Elbourne L.D."/>
            <person name="Hassan K."/>
            <person name="Paulsen I.T."/>
            <person name="Kolsto A.B."/>
            <person name="Tourasse N.J."/>
            <person name="Ehrlich G.D."/>
            <person name="Boissy R."/>
            <person name="Ivey D.M."/>
            <person name="Li G."/>
            <person name="Xue Y."/>
            <person name="Ma Y."/>
            <person name="Hu F.Z."/>
            <person name="Krulwich T.A."/>
        </authorList>
    </citation>
    <scope>NUCLEOTIDE SEQUENCE [LARGE SCALE GENOMIC DNA]</scope>
    <source>
        <strain evidence="2">ATCC BAA-2126 / JCM 17055 / OF4</strain>
    </source>
</reference>
<dbReference type="KEGG" id="bpf:BpOF4_16440"/>
<dbReference type="AlphaFoldDB" id="D3FQ40"/>
<sequence length="240" mass="28136">MENLQIRRLQRYFILAKVAFGSTFYVNLYQSSSSTFLQPPSPKIEKSCYISLLNQGYIEPAYGSSSGNQSYRLTPLGRNYLITQATDWTEEVKRHIHTLKPLLESKRARVSKLTNYAFMSQYLNYAHVIPFYILLIFKNEEIPLKITEIEKKIKRLYGFHTTTPTVKRYVLILEEKEYIKRIEGASAASFVYNQAKTIAWSTYRTAAYKEIENGIHHLQELVQLFEHIIKWPSTKNLQYI</sequence>
<evidence type="ECO:0000313" key="2">
    <source>
        <dbReference type="Proteomes" id="UP000001544"/>
    </source>
</evidence>
<dbReference type="HOGENOM" id="CLU_1154598_0_0_9"/>
<accession>D3FQ40</accession>
<name>D3FQ40_ALKPO</name>
<protein>
    <submittedName>
        <fullName evidence="1">Uncharacterized protein</fullName>
    </submittedName>
</protein>
<gene>
    <name evidence="1" type="ordered locus">BpOF4_16440</name>
</gene>
<dbReference type="RefSeq" id="WP_012958695.1">
    <property type="nucleotide sequence ID" value="NC_013791.2"/>
</dbReference>